<comment type="similarity">
    <text evidence="1">Belongs to the LysR transcriptional regulatory family.</text>
</comment>
<dbReference type="InterPro" id="IPR005119">
    <property type="entry name" value="LysR_subst-bd"/>
</dbReference>
<evidence type="ECO:0000313" key="6">
    <source>
        <dbReference type="EMBL" id="BCZ44922.1"/>
    </source>
</evidence>
<accession>A0ABN6ISH8</accession>
<evidence type="ECO:0000313" key="7">
    <source>
        <dbReference type="Proteomes" id="UP000824633"/>
    </source>
</evidence>
<dbReference type="InterPro" id="IPR000847">
    <property type="entry name" value="LysR_HTH_N"/>
</dbReference>
<evidence type="ECO:0000259" key="5">
    <source>
        <dbReference type="PROSITE" id="PS50931"/>
    </source>
</evidence>
<dbReference type="PANTHER" id="PTHR30419:SF28">
    <property type="entry name" value="HTH-TYPE TRANSCRIPTIONAL REGULATOR BSDA"/>
    <property type="match status" value="1"/>
</dbReference>
<dbReference type="RefSeq" id="WP_224036567.1">
    <property type="nucleotide sequence ID" value="NZ_AP024849.1"/>
</dbReference>
<sequence>MDVKHLEYIIEIAEQKNMTKSAENLFVSQSSLSQYLSRLEAELETPLFNRAKNEMTLTPAGNLYVESAKTVVQIKKKLYHNVKNLSGTGRISIGVTSQWGINMITNIISKYKKAFPNVILEIIEDSVPSIKKYITSGKIDFAIMSVNTLDELLGQYELLREEEVIFAVSDSHNYCLIHKNESKEIATSELEKIFKNDSFILSKKDSTIRNIAETIFKISNFSPDTVCELNSMAAVVKMVSKGVGVAFVPASCAKSNKNITYFSFTPRLYRYNVLAHKANLVLNDSENTLISFIKAYPFVAE</sequence>
<dbReference type="InterPro" id="IPR036388">
    <property type="entry name" value="WH-like_DNA-bd_sf"/>
</dbReference>
<dbReference type="Gene3D" id="1.10.10.10">
    <property type="entry name" value="Winged helix-like DNA-binding domain superfamily/Winged helix DNA-binding domain"/>
    <property type="match status" value="1"/>
</dbReference>
<dbReference type="Gene3D" id="3.40.190.290">
    <property type="match status" value="1"/>
</dbReference>
<dbReference type="Pfam" id="PF03466">
    <property type="entry name" value="LysR_substrate"/>
    <property type="match status" value="1"/>
</dbReference>
<gene>
    <name evidence="6" type="ORF">psyc5s11_09890</name>
</gene>
<dbReference type="Proteomes" id="UP000824633">
    <property type="component" value="Chromosome"/>
</dbReference>
<evidence type="ECO:0000256" key="2">
    <source>
        <dbReference type="ARBA" id="ARBA00023015"/>
    </source>
</evidence>
<protein>
    <submittedName>
        <fullName evidence="6">LysR family transcriptional regulator</fullName>
    </submittedName>
</protein>
<keyword evidence="3" id="KW-0238">DNA-binding</keyword>
<dbReference type="EMBL" id="AP024849">
    <property type="protein sequence ID" value="BCZ44922.1"/>
    <property type="molecule type" value="Genomic_DNA"/>
</dbReference>
<dbReference type="CDD" id="cd05466">
    <property type="entry name" value="PBP2_LTTR_substrate"/>
    <property type="match status" value="1"/>
</dbReference>
<evidence type="ECO:0000256" key="4">
    <source>
        <dbReference type="ARBA" id="ARBA00023163"/>
    </source>
</evidence>
<dbReference type="InterPro" id="IPR036390">
    <property type="entry name" value="WH_DNA-bd_sf"/>
</dbReference>
<reference evidence="7" key="1">
    <citation type="submission" date="2021-07" db="EMBL/GenBank/DDBJ databases">
        <title>Complete genome sequencing of a Clostridium isolate.</title>
        <authorList>
            <person name="Ueki A."/>
            <person name="Tonouchi A."/>
        </authorList>
    </citation>
    <scope>NUCLEOTIDE SEQUENCE [LARGE SCALE GENOMIC DNA]</scope>
    <source>
        <strain evidence="7">C5S11</strain>
    </source>
</reference>
<keyword evidence="7" id="KW-1185">Reference proteome</keyword>
<evidence type="ECO:0000256" key="1">
    <source>
        <dbReference type="ARBA" id="ARBA00009437"/>
    </source>
</evidence>
<feature type="domain" description="HTH lysR-type" evidence="5">
    <location>
        <begin position="1"/>
        <end position="58"/>
    </location>
</feature>
<dbReference type="PANTHER" id="PTHR30419">
    <property type="entry name" value="HTH-TYPE TRANSCRIPTIONAL REGULATOR YBHD"/>
    <property type="match status" value="1"/>
</dbReference>
<keyword evidence="4" id="KW-0804">Transcription</keyword>
<dbReference type="Pfam" id="PF00126">
    <property type="entry name" value="HTH_1"/>
    <property type="match status" value="1"/>
</dbReference>
<name>A0ABN6ISH8_9CLOT</name>
<dbReference type="SUPFAM" id="SSF53850">
    <property type="entry name" value="Periplasmic binding protein-like II"/>
    <property type="match status" value="1"/>
</dbReference>
<dbReference type="InterPro" id="IPR050950">
    <property type="entry name" value="HTH-type_LysR_regulators"/>
</dbReference>
<organism evidence="6 7">
    <name type="scientific">Clostridium gelidum</name>
    <dbReference type="NCBI Taxonomy" id="704125"/>
    <lineage>
        <taxon>Bacteria</taxon>
        <taxon>Bacillati</taxon>
        <taxon>Bacillota</taxon>
        <taxon>Clostridia</taxon>
        <taxon>Eubacteriales</taxon>
        <taxon>Clostridiaceae</taxon>
        <taxon>Clostridium</taxon>
    </lineage>
</organism>
<dbReference type="PROSITE" id="PS50931">
    <property type="entry name" value="HTH_LYSR"/>
    <property type="match status" value="1"/>
</dbReference>
<dbReference type="PRINTS" id="PR00039">
    <property type="entry name" value="HTHLYSR"/>
</dbReference>
<proteinExistence type="inferred from homology"/>
<dbReference type="SUPFAM" id="SSF46785">
    <property type="entry name" value="Winged helix' DNA-binding domain"/>
    <property type="match status" value="1"/>
</dbReference>
<evidence type="ECO:0000256" key="3">
    <source>
        <dbReference type="ARBA" id="ARBA00023125"/>
    </source>
</evidence>
<keyword evidence="2" id="KW-0805">Transcription regulation</keyword>